<proteinExistence type="predicted"/>
<name>A0A941FS48_9BACI</name>
<accession>A0A941FS48</accession>
<evidence type="ECO:0000313" key="1">
    <source>
        <dbReference type="EMBL" id="MBR8645147.1"/>
    </source>
</evidence>
<dbReference type="Proteomes" id="UP000680045">
    <property type="component" value="Unassembled WGS sequence"/>
</dbReference>
<dbReference type="InterPro" id="IPR016024">
    <property type="entry name" value="ARM-type_fold"/>
</dbReference>
<organism evidence="1 2">
    <name type="scientific">Peribacillus frigoritolerans</name>
    <dbReference type="NCBI Taxonomy" id="450367"/>
    <lineage>
        <taxon>Bacteria</taxon>
        <taxon>Bacillati</taxon>
        <taxon>Bacillota</taxon>
        <taxon>Bacilli</taxon>
        <taxon>Bacillales</taxon>
        <taxon>Bacillaceae</taxon>
        <taxon>Peribacillus</taxon>
    </lineage>
</organism>
<comment type="caution">
    <text evidence="1">The sequence shown here is derived from an EMBL/GenBank/DDBJ whole genome shotgun (WGS) entry which is preliminary data.</text>
</comment>
<dbReference type="AlphaFoldDB" id="A0A941FS48"/>
<reference evidence="1" key="1">
    <citation type="submission" date="2021-04" db="EMBL/GenBank/DDBJ databases">
        <title>Whole genome sequencing of Enterococci isolates from hospitalized patients.</title>
        <authorList>
            <person name="Ogoti B.M."/>
            <person name="Onyambu F.G."/>
        </authorList>
    </citation>
    <scope>NUCLEOTIDE SEQUENCE</scope>
    <source>
        <strain evidence="1">242</strain>
    </source>
</reference>
<sequence length="122" mass="14466">MHSNSRNEIYEKMNLLHHFIIEFGDKTPDDFNLLEFIPIVIDKSKKINTTEDITTLGKMFGYEHHHVVKACLDILNEIRYFNIEQTLEILMDLADDEEKKIRDKSIEILNNLSKYNLKVIEK</sequence>
<gene>
    <name evidence="1" type="ORF">KEH51_15770</name>
</gene>
<dbReference type="SUPFAM" id="SSF48371">
    <property type="entry name" value="ARM repeat"/>
    <property type="match status" value="1"/>
</dbReference>
<protein>
    <submittedName>
        <fullName evidence="1">Uncharacterized protein</fullName>
    </submittedName>
</protein>
<evidence type="ECO:0000313" key="2">
    <source>
        <dbReference type="Proteomes" id="UP000680045"/>
    </source>
</evidence>
<dbReference type="EMBL" id="JAGTPW010000027">
    <property type="protein sequence ID" value="MBR8645147.1"/>
    <property type="molecule type" value="Genomic_DNA"/>
</dbReference>